<keyword evidence="1 2" id="KW-0224">Dipeptidase</keyword>
<dbReference type="PANTHER" id="PTHR12994:SF17">
    <property type="entry name" value="LD30995P"/>
    <property type="match status" value="1"/>
</dbReference>
<comment type="similarity">
    <text evidence="1">Belongs to the peptidase C69 family.</text>
</comment>
<sequence length="476" mass="51337">MSYAIYVGKSHSRTGHAWLAGYGDEPSSHWLEIVAAAEHPEGATIEVGVGPEADMPGRRITVPQVPRTQAHMRVSYSYYLGVPAPITNGGVNAAGVAVRDVWSTSRQELRDMTPNDQAGFTYSDLARTVLERATSARDAVTLCAALIADHGEATYGGNSHIFADADEAWVMIQFAGGQGLWVAERLGPDSIRASRPGYVLEVPVDEPGHPDFLWSPNFVSFARERGWYEAGPFDANAVYGDGKGRWDGIRWIEDEMQARAARPGKIGLEDMIWAVRTEKLTGDTAGYGQVVPLRRVADPALTCMWHAACGALSAPFSPVFLGQEEIPPEYGPHRYLTTGESHRFLDLRKAVSGGHDTVSLVPQFNETSVGAFQDCKRLMYLMQLLGEAALAPVHQAFDRREARLSELTQAHLSVAGAALEAGHRAEAIAVLSAFSNSELSAALALVCDLAAGLSVQASGLPRTALPGTPATFKQIW</sequence>
<proteinExistence type="inferred from homology"/>
<dbReference type="EMBL" id="JAGQAF010000002">
    <property type="protein sequence ID" value="MCE8536564.1"/>
    <property type="molecule type" value="Genomic_DNA"/>
</dbReference>
<dbReference type="Gene3D" id="3.60.60.10">
    <property type="entry name" value="Penicillin V Acylase, Chain A"/>
    <property type="match status" value="1"/>
</dbReference>
<evidence type="ECO:0000313" key="3">
    <source>
        <dbReference type="Proteomes" id="UP000813672"/>
    </source>
</evidence>
<comment type="catalytic activity">
    <reaction evidence="1">
        <text>an L-aminoacyl-L-amino acid + H2O = 2 an L-alpha-amino acid</text>
        <dbReference type="Rhea" id="RHEA:48940"/>
        <dbReference type="ChEBI" id="CHEBI:15377"/>
        <dbReference type="ChEBI" id="CHEBI:59869"/>
        <dbReference type="ChEBI" id="CHEBI:77460"/>
    </reaction>
</comment>
<keyword evidence="1 2" id="KW-0378">Hydrolase</keyword>
<keyword evidence="1" id="KW-0645">Protease</keyword>
<dbReference type="InterPro" id="IPR005322">
    <property type="entry name" value="Peptidase_C69"/>
</dbReference>
<comment type="caution">
    <text evidence="2">The sequence shown here is derived from an EMBL/GenBank/DDBJ whole genome shotgun (WGS) entry which is preliminary data.</text>
</comment>
<evidence type="ECO:0000313" key="2">
    <source>
        <dbReference type="EMBL" id="MCE8536564.1"/>
    </source>
</evidence>
<dbReference type="Pfam" id="PF03577">
    <property type="entry name" value="Peptidase_C69"/>
    <property type="match status" value="1"/>
</dbReference>
<dbReference type="AlphaFoldDB" id="A0A9Q3ZMF9"/>
<evidence type="ECO:0000256" key="1">
    <source>
        <dbReference type="RuleBase" id="RU364089"/>
    </source>
</evidence>
<dbReference type="GO" id="GO:0016805">
    <property type="term" value="F:dipeptidase activity"/>
    <property type="evidence" value="ECO:0007669"/>
    <property type="project" value="UniProtKB-KW"/>
</dbReference>
<dbReference type="EC" id="3.4.-.-" evidence="1"/>
<reference evidence="2" key="1">
    <citation type="journal article" date="2021" name="Environ. Microbiol.">
        <title>Cryptic niche differentiation of novel sediment ecotypes of Rugeria pomeroyi correlates with nitrate respiration.</title>
        <authorList>
            <person name="Lin X."/>
            <person name="McNichol J."/>
            <person name="Chu X."/>
            <person name="Qian Y."/>
            <person name="Luo H."/>
        </authorList>
    </citation>
    <scope>NUCLEOTIDE SEQUENCE</scope>
    <source>
        <strain evidence="2">SZCCDBB064</strain>
    </source>
</reference>
<gene>
    <name evidence="2" type="ORF">KBY27_03775</name>
</gene>
<protein>
    <recommendedName>
        <fullName evidence="1">Dipeptidase</fullName>
        <ecNumber evidence="1">3.4.-.-</ecNumber>
    </recommendedName>
</protein>
<dbReference type="Proteomes" id="UP000813672">
    <property type="component" value="Unassembled WGS sequence"/>
</dbReference>
<dbReference type="GO" id="GO:0006508">
    <property type="term" value="P:proteolysis"/>
    <property type="evidence" value="ECO:0007669"/>
    <property type="project" value="UniProtKB-KW"/>
</dbReference>
<dbReference type="PANTHER" id="PTHR12994">
    <property type="entry name" value="SECERNIN"/>
    <property type="match status" value="1"/>
</dbReference>
<name>A0A9Q3ZMF9_9RHOB</name>
<dbReference type="RefSeq" id="WP_234218459.1">
    <property type="nucleotide sequence ID" value="NZ_JAGQAF010000002.1"/>
</dbReference>
<accession>A0A9Q3ZMF9</accession>
<organism evidence="2 3">
    <name type="scientific">Ruegeria pomeroyi</name>
    <dbReference type="NCBI Taxonomy" id="89184"/>
    <lineage>
        <taxon>Bacteria</taxon>
        <taxon>Pseudomonadati</taxon>
        <taxon>Pseudomonadota</taxon>
        <taxon>Alphaproteobacteria</taxon>
        <taxon>Rhodobacterales</taxon>
        <taxon>Roseobacteraceae</taxon>
        <taxon>Ruegeria</taxon>
    </lineage>
</organism>
<dbReference type="GO" id="GO:0070004">
    <property type="term" value="F:cysteine-type exopeptidase activity"/>
    <property type="evidence" value="ECO:0007669"/>
    <property type="project" value="InterPro"/>
</dbReference>